<reference evidence="2 3" key="1">
    <citation type="submission" date="2019-01" db="EMBL/GenBank/DDBJ databases">
        <title>Complete genome sequence of Cohnella hallensis HS21 isolated from Korean fir (Abies koreana) rhizospheric soil.</title>
        <authorList>
            <person name="Jiang L."/>
            <person name="Kang S.W."/>
            <person name="Kim S."/>
            <person name="Jung J."/>
            <person name="Kim C.Y."/>
            <person name="Kim D.H."/>
            <person name="Kim S.W."/>
            <person name="Lee J."/>
        </authorList>
    </citation>
    <scope>NUCLEOTIDE SEQUENCE [LARGE SCALE GENOMIC DNA]</scope>
    <source>
        <strain evidence="2 3">HS21</strain>
    </source>
</reference>
<keyword evidence="3" id="KW-1185">Reference proteome</keyword>
<dbReference type="GO" id="GO:0003677">
    <property type="term" value="F:DNA binding"/>
    <property type="evidence" value="ECO:0007669"/>
    <property type="project" value="InterPro"/>
</dbReference>
<organism evidence="2 3">
    <name type="scientific">Cohnella abietis</name>
    <dbReference type="NCBI Taxonomy" id="2507935"/>
    <lineage>
        <taxon>Bacteria</taxon>
        <taxon>Bacillati</taxon>
        <taxon>Bacillota</taxon>
        <taxon>Bacilli</taxon>
        <taxon>Bacillales</taxon>
        <taxon>Paenibacillaceae</taxon>
        <taxon>Cohnella</taxon>
    </lineage>
</organism>
<feature type="domain" description="Transposase IS801/IS1294" evidence="1">
    <location>
        <begin position="53"/>
        <end position="92"/>
    </location>
</feature>
<accession>A0A3T1D6W9</accession>
<dbReference type="GO" id="GO:0004803">
    <property type="term" value="F:transposase activity"/>
    <property type="evidence" value="ECO:0007669"/>
    <property type="project" value="InterPro"/>
</dbReference>
<proteinExistence type="predicted"/>
<evidence type="ECO:0000259" key="1">
    <source>
        <dbReference type="Pfam" id="PF04986"/>
    </source>
</evidence>
<dbReference type="EMBL" id="AP019400">
    <property type="protein sequence ID" value="BBI33822.1"/>
    <property type="molecule type" value="Genomic_DNA"/>
</dbReference>
<dbReference type="RefSeq" id="WP_130610149.1">
    <property type="nucleotide sequence ID" value="NZ_AP019400.1"/>
</dbReference>
<dbReference type="AlphaFoldDB" id="A0A3T1D6W9"/>
<dbReference type="GO" id="GO:0006313">
    <property type="term" value="P:DNA transposition"/>
    <property type="evidence" value="ECO:0007669"/>
    <property type="project" value="InterPro"/>
</dbReference>
<dbReference type="Pfam" id="PF04986">
    <property type="entry name" value="Y2_Tnp"/>
    <property type="match status" value="1"/>
</dbReference>
<gene>
    <name evidence="2" type="ORF">KCTCHS21_32210</name>
</gene>
<sequence length="94" mass="11451">MFQVNHRPMIFTIEEGLREVFLKNREMQKEHFEKKHKVIQGVIAGLHTFGSWEQVVFRYHDKTDDRDKEEQLTVEEFISRLIRHIPDEQLKKCQ</sequence>
<dbReference type="InterPro" id="IPR007069">
    <property type="entry name" value="Transposase_32"/>
</dbReference>
<dbReference type="Proteomes" id="UP000289856">
    <property type="component" value="Chromosome"/>
</dbReference>
<dbReference type="KEGG" id="cohn:KCTCHS21_32210"/>
<evidence type="ECO:0000313" key="3">
    <source>
        <dbReference type="Proteomes" id="UP000289856"/>
    </source>
</evidence>
<dbReference type="OrthoDB" id="9791273at2"/>
<evidence type="ECO:0000313" key="2">
    <source>
        <dbReference type="EMBL" id="BBI33822.1"/>
    </source>
</evidence>
<protein>
    <recommendedName>
        <fullName evidence="1">Transposase IS801/IS1294 domain-containing protein</fullName>
    </recommendedName>
</protein>
<name>A0A3T1D6W9_9BACL</name>